<proteinExistence type="inferred from homology"/>
<sequence length="294" mass="33143">MESGDLKIFQAVAREGNITRAAALLGYVQSNVTARIRQLESELNTPLFYRQSRGVALTSAGSNLLKYADQITHLLEEAVKSTQYSEEPSGPLRIGSLETTAAVHLPGIMLDYHKQYPEVKLSLVTGHTSKMVESLLNYELDASFISGPLEHPELEAICAFREELVLVSEPTDENLEQLLERPFLFFGVGCAHRERLEQWLREEKVTPLNIMEFGTLEAIIGGVAAGLGVSLLTRSSVREWEKAGKVQCFPIPEHYRRSSIYFAYRKNAFRTSAFNRFMELIERRADEQIQQVCS</sequence>
<dbReference type="InterPro" id="IPR000847">
    <property type="entry name" value="LysR_HTH_N"/>
</dbReference>
<dbReference type="EMBL" id="JBHILM010000010">
    <property type="protein sequence ID" value="MFB5681449.1"/>
    <property type="molecule type" value="Genomic_DNA"/>
</dbReference>
<dbReference type="CDD" id="cd08442">
    <property type="entry name" value="PBP2_YofA_SoxR_like"/>
    <property type="match status" value="1"/>
</dbReference>
<comment type="caution">
    <text evidence="6">The sequence shown here is derived from an EMBL/GenBank/DDBJ whole genome shotgun (WGS) entry which is preliminary data.</text>
</comment>
<comment type="similarity">
    <text evidence="1">Belongs to the LysR transcriptional regulatory family.</text>
</comment>
<evidence type="ECO:0000259" key="5">
    <source>
        <dbReference type="PROSITE" id="PS50931"/>
    </source>
</evidence>
<dbReference type="PANTHER" id="PTHR30126:SF40">
    <property type="entry name" value="HTH-TYPE TRANSCRIPTIONAL REGULATOR GLTR"/>
    <property type="match status" value="1"/>
</dbReference>
<protein>
    <submittedName>
        <fullName evidence="6">LysR family transcriptional regulator</fullName>
    </submittedName>
</protein>
<evidence type="ECO:0000256" key="3">
    <source>
        <dbReference type="ARBA" id="ARBA00023125"/>
    </source>
</evidence>
<dbReference type="PROSITE" id="PS50931">
    <property type="entry name" value="HTH_LYSR"/>
    <property type="match status" value="1"/>
</dbReference>
<evidence type="ECO:0000313" key="7">
    <source>
        <dbReference type="Proteomes" id="UP001580407"/>
    </source>
</evidence>
<gene>
    <name evidence="6" type="ORF">ACE3NQ_11050</name>
</gene>
<dbReference type="InterPro" id="IPR005119">
    <property type="entry name" value="LysR_subst-bd"/>
</dbReference>
<keyword evidence="3" id="KW-0238">DNA-binding</keyword>
<organism evidence="6 7">
    <name type="scientific">Paenibacillus terreus</name>
    <dbReference type="NCBI Taxonomy" id="1387834"/>
    <lineage>
        <taxon>Bacteria</taxon>
        <taxon>Bacillati</taxon>
        <taxon>Bacillota</taxon>
        <taxon>Bacilli</taxon>
        <taxon>Bacillales</taxon>
        <taxon>Paenibacillaceae</taxon>
        <taxon>Paenibacillus</taxon>
    </lineage>
</organism>
<dbReference type="InterPro" id="IPR036388">
    <property type="entry name" value="WH-like_DNA-bd_sf"/>
</dbReference>
<name>A0ABV5B6Z1_9BACL</name>
<accession>A0ABV5B6Z1</accession>
<dbReference type="Gene3D" id="1.10.10.10">
    <property type="entry name" value="Winged helix-like DNA-binding domain superfamily/Winged helix DNA-binding domain"/>
    <property type="match status" value="1"/>
</dbReference>
<dbReference type="InterPro" id="IPR036390">
    <property type="entry name" value="WH_DNA-bd_sf"/>
</dbReference>
<reference evidence="6 7" key="1">
    <citation type="submission" date="2024-09" db="EMBL/GenBank/DDBJ databases">
        <authorList>
            <person name="Ruan L."/>
        </authorList>
    </citation>
    <scope>NUCLEOTIDE SEQUENCE [LARGE SCALE GENOMIC DNA]</scope>
    <source>
        <strain evidence="6 7">D33</strain>
    </source>
</reference>
<dbReference type="PANTHER" id="PTHR30126">
    <property type="entry name" value="HTH-TYPE TRANSCRIPTIONAL REGULATOR"/>
    <property type="match status" value="1"/>
</dbReference>
<dbReference type="Proteomes" id="UP001580407">
    <property type="component" value="Unassembled WGS sequence"/>
</dbReference>
<dbReference type="Gene3D" id="3.40.190.290">
    <property type="match status" value="1"/>
</dbReference>
<dbReference type="RefSeq" id="WP_375525237.1">
    <property type="nucleotide sequence ID" value="NZ_JBHILM010000010.1"/>
</dbReference>
<evidence type="ECO:0000313" key="6">
    <source>
        <dbReference type="EMBL" id="MFB5681449.1"/>
    </source>
</evidence>
<evidence type="ECO:0000256" key="1">
    <source>
        <dbReference type="ARBA" id="ARBA00009437"/>
    </source>
</evidence>
<dbReference type="Pfam" id="PF00126">
    <property type="entry name" value="HTH_1"/>
    <property type="match status" value="1"/>
</dbReference>
<evidence type="ECO:0000256" key="2">
    <source>
        <dbReference type="ARBA" id="ARBA00023015"/>
    </source>
</evidence>
<evidence type="ECO:0000256" key="4">
    <source>
        <dbReference type="ARBA" id="ARBA00023163"/>
    </source>
</evidence>
<keyword evidence="2" id="KW-0805">Transcription regulation</keyword>
<keyword evidence="4" id="KW-0804">Transcription</keyword>
<dbReference type="Pfam" id="PF03466">
    <property type="entry name" value="LysR_substrate"/>
    <property type="match status" value="1"/>
</dbReference>
<dbReference type="SUPFAM" id="SSF53850">
    <property type="entry name" value="Periplasmic binding protein-like II"/>
    <property type="match status" value="1"/>
</dbReference>
<feature type="domain" description="HTH lysR-type" evidence="5">
    <location>
        <begin position="1"/>
        <end position="58"/>
    </location>
</feature>
<dbReference type="SUPFAM" id="SSF46785">
    <property type="entry name" value="Winged helix' DNA-binding domain"/>
    <property type="match status" value="1"/>
</dbReference>
<keyword evidence="7" id="KW-1185">Reference proteome</keyword>